<proteinExistence type="predicted"/>
<dbReference type="RefSeq" id="XP_005826043.1">
    <property type="nucleotide sequence ID" value="XM_005825986.1"/>
</dbReference>
<dbReference type="OMA" id="IRSMDYN"/>
<dbReference type="SFLD" id="SFLDG01129">
    <property type="entry name" value="C1.5:_HAD__Beta-PGM__Phosphata"/>
    <property type="match status" value="1"/>
</dbReference>
<dbReference type="GO" id="GO:0016787">
    <property type="term" value="F:hydrolase activity"/>
    <property type="evidence" value="ECO:0007669"/>
    <property type="project" value="UniProtKB-KW"/>
</dbReference>
<evidence type="ECO:0000313" key="3">
    <source>
        <dbReference type="EnsemblProtists" id="EKX39063"/>
    </source>
</evidence>
<evidence type="ECO:0000256" key="1">
    <source>
        <dbReference type="ARBA" id="ARBA00022801"/>
    </source>
</evidence>
<keyword evidence="1" id="KW-0378">Hydrolase</keyword>
<dbReference type="InterPro" id="IPR051540">
    <property type="entry name" value="S-2-haloacid_dehalogenase"/>
</dbReference>
<evidence type="ECO:0000313" key="4">
    <source>
        <dbReference type="Proteomes" id="UP000011087"/>
    </source>
</evidence>
<dbReference type="InterPro" id="IPR036412">
    <property type="entry name" value="HAD-like_sf"/>
</dbReference>
<dbReference type="SUPFAM" id="SSF56784">
    <property type="entry name" value="HAD-like"/>
    <property type="match status" value="1"/>
</dbReference>
<dbReference type="SFLD" id="SFLDS00003">
    <property type="entry name" value="Haloacid_Dehalogenase"/>
    <property type="match status" value="1"/>
</dbReference>
<dbReference type="Gene3D" id="3.40.50.1000">
    <property type="entry name" value="HAD superfamily/HAD-like"/>
    <property type="match status" value="1"/>
</dbReference>
<sequence length="376" mass="42086">MVPALLLTMQARAMGRSVISSLAGFSQCSTFILPSPSATVSSLRPDPWYQRARLGTDWLILRRRAKTLNDGRRHVHHDFTMNSVRTSSEEQQTSAPYTPIATRPLVISFDLDDTLWPTVDVVMSANRAMESWLNLNYPGTPNATAIQGIMKAERERARKECEELGVEEKPMSYTEMRITALRLATEAAGYSRDEAEAASKNAFDVWLQERNAAGERLLFPGAVSALQEIKSMYPDVLFGAITNGRANVTEMGSLRSLFDFSVSAEEPEVFPDRKPSTRIFWEAVTRAEKRLKDRSRRKDIDSLVPHLSRWIHVGDDLVNDILPAGQIGMRTVWIEGAQDRSQAFYSTMSADEKAKKDTLIATCNPDFAISAVNFTC</sequence>
<keyword evidence="4" id="KW-1185">Reference proteome</keyword>
<name>L1IS48_GUITC</name>
<dbReference type="PANTHER" id="PTHR43316:SF8">
    <property type="entry name" value="HAD FAMILY HYDROLASE"/>
    <property type="match status" value="1"/>
</dbReference>
<dbReference type="Pfam" id="PF00702">
    <property type="entry name" value="Hydrolase"/>
    <property type="match status" value="1"/>
</dbReference>
<dbReference type="GeneID" id="17295729"/>
<dbReference type="AlphaFoldDB" id="L1IS48"/>
<dbReference type="PANTHER" id="PTHR43316">
    <property type="entry name" value="HYDROLASE, HALOACID DELAHOGENASE-RELATED"/>
    <property type="match status" value="1"/>
</dbReference>
<dbReference type="EnsemblProtists" id="EKX39063">
    <property type="protein sequence ID" value="EKX39063"/>
    <property type="gene ID" value="GUITHDRAFT_114938"/>
</dbReference>
<dbReference type="HOGENOM" id="CLU_736624_0_0_1"/>
<evidence type="ECO:0000313" key="2">
    <source>
        <dbReference type="EMBL" id="EKX39063.1"/>
    </source>
</evidence>
<dbReference type="InterPro" id="IPR023214">
    <property type="entry name" value="HAD_sf"/>
</dbReference>
<reference evidence="3" key="3">
    <citation type="submission" date="2015-06" db="UniProtKB">
        <authorList>
            <consortium name="EnsemblProtists"/>
        </authorList>
    </citation>
    <scope>IDENTIFICATION</scope>
</reference>
<dbReference type="OrthoDB" id="444127at2759"/>
<dbReference type="Proteomes" id="UP000011087">
    <property type="component" value="Unassembled WGS sequence"/>
</dbReference>
<dbReference type="eggNOG" id="ENOG502S6G1">
    <property type="taxonomic scope" value="Eukaryota"/>
</dbReference>
<gene>
    <name evidence="2" type="ORF">GUITHDRAFT_114938</name>
</gene>
<reference evidence="2 4" key="1">
    <citation type="journal article" date="2012" name="Nature">
        <title>Algal genomes reveal evolutionary mosaicism and the fate of nucleomorphs.</title>
        <authorList>
            <consortium name="DOE Joint Genome Institute"/>
            <person name="Curtis B.A."/>
            <person name="Tanifuji G."/>
            <person name="Burki F."/>
            <person name="Gruber A."/>
            <person name="Irimia M."/>
            <person name="Maruyama S."/>
            <person name="Arias M.C."/>
            <person name="Ball S.G."/>
            <person name="Gile G.H."/>
            <person name="Hirakawa Y."/>
            <person name="Hopkins J.F."/>
            <person name="Kuo A."/>
            <person name="Rensing S.A."/>
            <person name="Schmutz J."/>
            <person name="Symeonidi A."/>
            <person name="Elias M."/>
            <person name="Eveleigh R.J."/>
            <person name="Herman E.K."/>
            <person name="Klute M.J."/>
            <person name="Nakayama T."/>
            <person name="Obornik M."/>
            <person name="Reyes-Prieto A."/>
            <person name="Armbrust E.V."/>
            <person name="Aves S.J."/>
            <person name="Beiko R.G."/>
            <person name="Coutinho P."/>
            <person name="Dacks J.B."/>
            <person name="Durnford D.G."/>
            <person name="Fast N.M."/>
            <person name="Green B.R."/>
            <person name="Grisdale C.J."/>
            <person name="Hempel F."/>
            <person name="Henrissat B."/>
            <person name="Hoppner M.P."/>
            <person name="Ishida K."/>
            <person name="Kim E."/>
            <person name="Koreny L."/>
            <person name="Kroth P.G."/>
            <person name="Liu Y."/>
            <person name="Malik S.B."/>
            <person name="Maier U.G."/>
            <person name="McRose D."/>
            <person name="Mock T."/>
            <person name="Neilson J.A."/>
            <person name="Onodera N.T."/>
            <person name="Poole A.M."/>
            <person name="Pritham E.J."/>
            <person name="Richards T.A."/>
            <person name="Rocap G."/>
            <person name="Roy S.W."/>
            <person name="Sarai C."/>
            <person name="Schaack S."/>
            <person name="Shirato S."/>
            <person name="Slamovits C.H."/>
            <person name="Spencer D.F."/>
            <person name="Suzuki S."/>
            <person name="Worden A.Z."/>
            <person name="Zauner S."/>
            <person name="Barry K."/>
            <person name="Bell C."/>
            <person name="Bharti A.K."/>
            <person name="Crow J.A."/>
            <person name="Grimwood J."/>
            <person name="Kramer R."/>
            <person name="Lindquist E."/>
            <person name="Lucas S."/>
            <person name="Salamov A."/>
            <person name="McFadden G.I."/>
            <person name="Lane C.E."/>
            <person name="Keeling P.J."/>
            <person name="Gray M.W."/>
            <person name="Grigoriev I.V."/>
            <person name="Archibald J.M."/>
        </authorList>
    </citation>
    <scope>NUCLEOTIDE SEQUENCE</scope>
    <source>
        <strain evidence="2 4">CCMP2712</strain>
    </source>
</reference>
<reference evidence="4" key="2">
    <citation type="submission" date="2012-11" db="EMBL/GenBank/DDBJ databases">
        <authorList>
            <person name="Kuo A."/>
            <person name="Curtis B.A."/>
            <person name="Tanifuji G."/>
            <person name="Burki F."/>
            <person name="Gruber A."/>
            <person name="Irimia M."/>
            <person name="Maruyama S."/>
            <person name="Arias M.C."/>
            <person name="Ball S.G."/>
            <person name="Gile G.H."/>
            <person name="Hirakawa Y."/>
            <person name="Hopkins J.F."/>
            <person name="Rensing S.A."/>
            <person name="Schmutz J."/>
            <person name="Symeonidi A."/>
            <person name="Elias M."/>
            <person name="Eveleigh R.J."/>
            <person name="Herman E.K."/>
            <person name="Klute M.J."/>
            <person name="Nakayama T."/>
            <person name="Obornik M."/>
            <person name="Reyes-Prieto A."/>
            <person name="Armbrust E.V."/>
            <person name="Aves S.J."/>
            <person name="Beiko R.G."/>
            <person name="Coutinho P."/>
            <person name="Dacks J.B."/>
            <person name="Durnford D.G."/>
            <person name="Fast N.M."/>
            <person name="Green B.R."/>
            <person name="Grisdale C."/>
            <person name="Hempe F."/>
            <person name="Henrissat B."/>
            <person name="Hoppner M.P."/>
            <person name="Ishida K.-I."/>
            <person name="Kim E."/>
            <person name="Koreny L."/>
            <person name="Kroth P.G."/>
            <person name="Liu Y."/>
            <person name="Malik S.-B."/>
            <person name="Maier U.G."/>
            <person name="McRose D."/>
            <person name="Mock T."/>
            <person name="Neilson J.A."/>
            <person name="Onodera N.T."/>
            <person name="Poole A.M."/>
            <person name="Pritham E.J."/>
            <person name="Richards T.A."/>
            <person name="Rocap G."/>
            <person name="Roy S.W."/>
            <person name="Sarai C."/>
            <person name="Schaack S."/>
            <person name="Shirato S."/>
            <person name="Slamovits C.H."/>
            <person name="Spencer D.F."/>
            <person name="Suzuki S."/>
            <person name="Worden A.Z."/>
            <person name="Zauner S."/>
            <person name="Barry K."/>
            <person name="Bell C."/>
            <person name="Bharti A.K."/>
            <person name="Crow J.A."/>
            <person name="Grimwood J."/>
            <person name="Kramer R."/>
            <person name="Lindquist E."/>
            <person name="Lucas S."/>
            <person name="Salamov A."/>
            <person name="McFadden G.I."/>
            <person name="Lane C.E."/>
            <person name="Keeling P.J."/>
            <person name="Gray M.W."/>
            <person name="Grigoriev I.V."/>
            <person name="Archibald J.M."/>
        </authorList>
    </citation>
    <scope>NUCLEOTIDE SEQUENCE</scope>
    <source>
        <strain evidence="4">CCMP2712</strain>
    </source>
</reference>
<accession>L1IS48</accession>
<dbReference type="Gene3D" id="1.20.120.1600">
    <property type="match status" value="1"/>
</dbReference>
<protein>
    <recommendedName>
        <fullName evidence="5">Haloacid dehalogenase-like hydrolase</fullName>
    </recommendedName>
</protein>
<dbReference type="EMBL" id="JH993043">
    <property type="protein sequence ID" value="EKX39063.1"/>
    <property type="molecule type" value="Genomic_DNA"/>
</dbReference>
<dbReference type="KEGG" id="gtt:GUITHDRAFT_114938"/>
<dbReference type="PaxDb" id="55529-EKX39063"/>
<evidence type="ECO:0008006" key="5">
    <source>
        <dbReference type="Google" id="ProtNLM"/>
    </source>
</evidence>
<organism evidence="2">
    <name type="scientific">Guillardia theta (strain CCMP2712)</name>
    <name type="common">Cryptophyte</name>
    <dbReference type="NCBI Taxonomy" id="905079"/>
    <lineage>
        <taxon>Eukaryota</taxon>
        <taxon>Cryptophyceae</taxon>
        <taxon>Pyrenomonadales</taxon>
        <taxon>Geminigeraceae</taxon>
        <taxon>Guillardia</taxon>
    </lineage>
</organism>